<dbReference type="InterPro" id="IPR036908">
    <property type="entry name" value="RlpA-like_sf"/>
</dbReference>
<keyword evidence="7" id="KW-1185">Reference proteome</keyword>
<comment type="similarity">
    <text evidence="2">Belongs to the kiwellin family.</text>
</comment>
<reference evidence="6 7" key="1">
    <citation type="journal article" date="2019" name="Nat. Plants">
        <title>Genome sequencing of Musa balbisiana reveals subgenome evolution and function divergence in polyploid bananas.</title>
        <authorList>
            <person name="Yao X."/>
        </authorList>
    </citation>
    <scope>NUCLEOTIDE SEQUENCE [LARGE SCALE GENOMIC DNA]</scope>
    <source>
        <strain evidence="7">cv. DH-PKW</strain>
        <tissue evidence="6">Leaves</tissue>
    </source>
</reference>
<proteinExistence type="inferred from homology"/>
<dbReference type="Proteomes" id="UP000317650">
    <property type="component" value="Chromosome 5"/>
</dbReference>
<dbReference type="PANTHER" id="PTHR33191">
    <property type="entry name" value="RIPENING-RELATED PROTEIN 2-RELATED"/>
    <property type="match status" value="1"/>
</dbReference>
<evidence type="ECO:0000256" key="1">
    <source>
        <dbReference type="ARBA" id="ARBA00004613"/>
    </source>
</evidence>
<dbReference type="Pfam" id="PF24300">
    <property type="entry name" value="KWL1"/>
    <property type="match status" value="1"/>
</dbReference>
<dbReference type="PANTHER" id="PTHR33191:SF58">
    <property type="entry name" value="RIPENING-RELATED PROTEIN 1"/>
    <property type="match status" value="1"/>
</dbReference>
<feature type="chain" id="PRO_5020865133" evidence="5">
    <location>
        <begin position="18"/>
        <end position="185"/>
    </location>
</feature>
<dbReference type="AlphaFoldDB" id="A0A4S8JTR1"/>
<name>A0A4S8JTR1_MUSBA</name>
<evidence type="ECO:0000256" key="3">
    <source>
        <dbReference type="ARBA" id="ARBA00022525"/>
    </source>
</evidence>
<gene>
    <name evidence="6" type="ORF">C4D60_Mb05t04690</name>
</gene>
<protein>
    <submittedName>
        <fullName evidence="6">Uncharacterized protein</fullName>
    </submittedName>
</protein>
<evidence type="ECO:0000256" key="5">
    <source>
        <dbReference type="SAM" id="SignalP"/>
    </source>
</evidence>
<comment type="caution">
    <text evidence="6">The sequence shown here is derived from an EMBL/GenBank/DDBJ whole genome shotgun (WGS) entry which is preliminary data.</text>
</comment>
<keyword evidence="4 5" id="KW-0732">Signal</keyword>
<evidence type="ECO:0000256" key="4">
    <source>
        <dbReference type="ARBA" id="ARBA00022729"/>
    </source>
</evidence>
<dbReference type="SUPFAM" id="SSF50685">
    <property type="entry name" value="Barwin-like endoglucanases"/>
    <property type="match status" value="1"/>
</dbReference>
<evidence type="ECO:0000256" key="2">
    <source>
        <dbReference type="ARBA" id="ARBA00005592"/>
    </source>
</evidence>
<sequence length="185" mass="19668">MAISLASLAITLHVCAGSCFRYSLTEPPCTASGYLRGKSHSCNTENYSECCKDGEMYPQYQCSPPVTSSTPAQMMIVSFAINGDGGGPGACDGQYHNDTEMAVALSTGWFDGGSRCNRNIRISANGRSLLAKVVDECSSVEGCEAEQNYTPPCPNNVVNASPAVWDGLGIPELQRGDYNVTWSDA</sequence>
<evidence type="ECO:0000313" key="7">
    <source>
        <dbReference type="Proteomes" id="UP000317650"/>
    </source>
</evidence>
<evidence type="ECO:0000313" key="6">
    <source>
        <dbReference type="EMBL" id="THU65536.1"/>
    </source>
</evidence>
<dbReference type="EMBL" id="PYDT01000003">
    <property type="protein sequence ID" value="THU65536.1"/>
    <property type="molecule type" value="Genomic_DNA"/>
</dbReference>
<organism evidence="6 7">
    <name type="scientific">Musa balbisiana</name>
    <name type="common">Banana</name>
    <dbReference type="NCBI Taxonomy" id="52838"/>
    <lineage>
        <taxon>Eukaryota</taxon>
        <taxon>Viridiplantae</taxon>
        <taxon>Streptophyta</taxon>
        <taxon>Embryophyta</taxon>
        <taxon>Tracheophyta</taxon>
        <taxon>Spermatophyta</taxon>
        <taxon>Magnoliopsida</taxon>
        <taxon>Liliopsida</taxon>
        <taxon>Zingiberales</taxon>
        <taxon>Musaceae</taxon>
        <taxon>Musa</taxon>
    </lineage>
</organism>
<comment type="subcellular location">
    <subcellularLocation>
        <location evidence="1">Secreted</location>
    </subcellularLocation>
</comment>
<dbReference type="InterPro" id="IPR039271">
    <property type="entry name" value="Kiwellin-like"/>
</dbReference>
<accession>A0A4S8JTR1</accession>
<feature type="signal peptide" evidence="5">
    <location>
        <begin position="1"/>
        <end position="17"/>
    </location>
</feature>
<dbReference type="Gene3D" id="2.40.40.10">
    <property type="entry name" value="RlpA-like domain"/>
    <property type="match status" value="1"/>
</dbReference>
<dbReference type="GO" id="GO:0005576">
    <property type="term" value="C:extracellular region"/>
    <property type="evidence" value="ECO:0007669"/>
    <property type="project" value="UniProtKB-SubCell"/>
</dbReference>
<keyword evidence="3" id="KW-0964">Secreted</keyword>
<dbReference type="CDD" id="cd22270">
    <property type="entry name" value="DPBB_kiwellin-like"/>
    <property type="match status" value="1"/>
</dbReference>